<dbReference type="GO" id="GO:0032259">
    <property type="term" value="P:methylation"/>
    <property type="evidence" value="ECO:0007669"/>
    <property type="project" value="UniProtKB-KW"/>
</dbReference>
<feature type="active site" description="Nucleophile" evidence="5">
    <location>
        <position position="368"/>
    </location>
</feature>
<evidence type="ECO:0000256" key="1">
    <source>
        <dbReference type="ARBA" id="ARBA00022603"/>
    </source>
</evidence>
<dbReference type="SUPFAM" id="SSF53335">
    <property type="entry name" value="S-adenosyl-L-methionine-dependent methyltransferases"/>
    <property type="match status" value="1"/>
</dbReference>
<evidence type="ECO:0000256" key="3">
    <source>
        <dbReference type="ARBA" id="ARBA00022691"/>
    </source>
</evidence>
<proteinExistence type="inferred from homology"/>
<dbReference type="PRINTS" id="PR02008">
    <property type="entry name" value="RCMTFAMILY"/>
</dbReference>
<evidence type="ECO:0000313" key="8">
    <source>
        <dbReference type="Proteomes" id="UP000664761"/>
    </source>
</evidence>
<dbReference type="InterPro" id="IPR001678">
    <property type="entry name" value="MeTrfase_RsmB-F_NOP2_dom"/>
</dbReference>
<keyword evidence="8" id="KW-1185">Reference proteome</keyword>
<gene>
    <name evidence="7" type="ORF">J0X12_12730</name>
</gene>
<dbReference type="InterPro" id="IPR029063">
    <property type="entry name" value="SAM-dependent_MTases_sf"/>
</dbReference>
<dbReference type="GO" id="GO:0008168">
    <property type="term" value="F:methyltransferase activity"/>
    <property type="evidence" value="ECO:0007669"/>
    <property type="project" value="UniProtKB-KW"/>
</dbReference>
<reference evidence="7 8" key="1">
    <citation type="submission" date="2021-03" db="EMBL/GenBank/DDBJ databases">
        <title>Sneathiella sp. CAU 1612 isolated from Kang Won-do.</title>
        <authorList>
            <person name="Kim W."/>
        </authorList>
    </citation>
    <scope>NUCLEOTIDE SEQUENCE [LARGE SCALE GENOMIC DNA]</scope>
    <source>
        <strain evidence="7 8">CAU 1612</strain>
    </source>
</reference>
<dbReference type="Proteomes" id="UP000664761">
    <property type="component" value="Unassembled WGS sequence"/>
</dbReference>
<dbReference type="InterPro" id="IPR054728">
    <property type="entry name" value="RsmB-like_ferredoxin"/>
</dbReference>
<comment type="caution">
    <text evidence="7">The sequence shown here is derived from an EMBL/GenBank/DDBJ whole genome shotgun (WGS) entry which is preliminary data.</text>
</comment>
<name>A0ABS3F7H8_9PROT</name>
<feature type="binding site" evidence="5">
    <location>
        <position position="315"/>
    </location>
    <ligand>
        <name>S-adenosyl-L-methionine</name>
        <dbReference type="ChEBI" id="CHEBI:59789"/>
    </ligand>
</feature>
<keyword evidence="4 5" id="KW-0694">RNA-binding</keyword>
<evidence type="ECO:0000256" key="5">
    <source>
        <dbReference type="PROSITE-ProRule" id="PRU01023"/>
    </source>
</evidence>
<evidence type="ECO:0000259" key="6">
    <source>
        <dbReference type="PROSITE" id="PS51686"/>
    </source>
</evidence>
<evidence type="ECO:0000256" key="4">
    <source>
        <dbReference type="ARBA" id="ARBA00022884"/>
    </source>
</evidence>
<feature type="binding site" evidence="5">
    <location>
        <position position="296"/>
    </location>
    <ligand>
        <name>S-adenosyl-L-methionine</name>
        <dbReference type="ChEBI" id="CHEBI:59789"/>
    </ligand>
</feature>
<feature type="domain" description="SAM-dependent MTase RsmB/NOP-type" evidence="6">
    <location>
        <begin position="152"/>
        <end position="432"/>
    </location>
</feature>
<accession>A0ABS3F7H8</accession>
<dbReference type="PANTHER" id="PTHR22807:SF53">
    <property type="entry name" value="RIBOSOMAL RNA SMALL SUBUNIT METHYLTRANSFERASE B-RELATED"/>
    <property type="match status" value="1"/>
</dbReference>
<dbReference type="RefSeq" id="WP_207046325.1">
    <property type="nucleotide sequence ID" value="NZ_JAFLNC010000004.1"/>
</dbReference>
<dbReference type="Pfam" id="PF01189">
    <property type="entry name" value="Methyltr_RsmB-F"/>
    <property type="match status" value="1"/>
</dbReference>
<evidence type="ECO:0000313" key="7">
    <source>
        <dbReference type="EMBL" id="MBO0334485.1"/>
    </source>
</evidence>
<dbReference type="Pfam" id="PF22458">
    <property type="entry name" value="RsmF-B_ferredox"/>
    <property type="match status" value="1"/>
</dbReference>
<keyword evidence="3 5" id="KW-0949">S-adenosyl-L-methionine</keyword>
<feature type="binding site" evidence="5">
    <location>
        <position position="266"/>
    </location>
    <ligand>
        <name>S-adenosyl-L-methionine</name>
        <dbReference type="ChEBI" id="CHEBI:59789"/>
    </ligand>
</feature>
<organism evidence="7 8">
    <name type="scientific">Sneathiella sedimenti</name>
    <dbReference type="NCBI Taxonomy" id="2816034"/>
    <lineage>
        <taxon>Bacteria</taxon>
        <taxon>Pseudomonadati</taxon>
        <taxon>Pseudomonadota</taxon>
        <taxon>Alphaproteobacteria</taxon>
        <taxon>Sneathiellales</taxon>
        <taxon>Sneathiellaceae</taxon>
        <taxon>Sneathiella</taxon>
    </lineage>
</organism>
<protein>
    <submittedName>
        <fullName evidence="7">RsmB/NOP family class I SAM-dependent RNA methyltransferase</fullName>
    </submittedName>
</protein>
<dbReference type="Gene3D" id="3.30.70.1170">
    <property type="entry name" value="Sun protein, domain 3"/>
    <property type="match status" value="1"/>
</dbReference>
<dbReference type="Gene3D" id="3.40.50.150">
    <property type="entry name" value="Vaccinia Virus protein VP39"/>
    <property type="match status" value="1"/>
</dbReference>
<dbReference type="InterPro" id="IPR049560">
    <property type="entry name" value="MeTrfase_RsmB-F_NOP2_cat"/>
</dbReference>
<evidence type="ECO:0000256" key="2">
    <source>
        <dbReference type="ARBA" id="ARBA00022679"/>
    </source>
</evidence>
<dbReference type="CDD" id="cd02440">
    <property type="entry name" value="AdoMet_MTases"/>
    <property type="match status" value="1"/>
</dbReference>
<keyword evidence="2 5" id="KW-0808">Transferase</keyword>
<dbReference type="EMBL" id="JAFLNC010000004">
    <property type="protein sequence ID" value="MBO0334485.1"/>
    <property type="molecule type" value="Genomic_DNA"/>
</dbReference>
<dbReference type="InterPro" id="IPR023267">
    <property type="entry name" value="RCMT"/>
</dbReference>
<keyword evidence="1 5" id="KW-0489">Methyltransferase</keyword>
<comment type="similarity">
    <text evidence="5">Belongs to the class I-like SAM-binding methyltransferase superfamily. RsmB/NOP family.</text>
</comment>
<comment type="caution">
    <text evidence="5">Lacks conserved residue(s) required for the propagation of feature annotation.</text>
</comment>
<dbReference type="PROSITE" id="PS51686">
    <property type="entry name" value="SAM_MT_RSMB_NOP"/>
    <property type="match status" value="1"/>
</dbReference>
<sequence>MISAARLAAAAEILDLIGAAQTPAEQHIGTYFRARRYAGSKDRRWVTEFVYRALRRQGELDWATVETGLEPSPRLRCFLSLLLFEGVVPEDLAKSWFGGPHGLPDLTEAEAAALAKVVTLDMSAMPAEAAGNFPKWLADKIIEQYGESAADVMQAYGHRAPVTLRVNALKATRDDILATLKEEGIDAEPTPFSPDGIILKDRLNLSRHPLLEGGRIELQDEAAQIAARLALAHPGMSVVDFCAGGGGKSLAMAAGMAHQGKIYAFDTNARRMRDIQARATRAGVTLIEPVAITGDDSDVDIFGPLVGSVDRVFVDAPCSGSGTWRRQPDQKWKLAPERLDELVALQGDILNRAAPLVAPGGRLVYATCSILEGENEAQITAFLLSHPEFSLLPVSALWDTAGLDGNWAQEVFAVTPTEGGRDGFFAAVLEKGAAR</sequence>
<dbReference type="PANTHER" id="PTHR22807">
    <property type="entry name" value="NOP2 YEAST -RELATED NOL1/NOP2/FMU SUN DOMAIN-CONTAINING"/>
    <property type="match status" value="1"/>
</dbReference>